<keyword evidence="1" id="KW-0732">Signal</keyword>
<sequence>MRKRWLIATLALALLSTQALALTLSEARQQGRVGETLNGYLLPLRQDKETLALVKQINAARSDSYQQLADDNNLPVDQVAKMAGQKLVARAQPGEYVQGLNGKWLKK</sequence>
<proteinExistence type="predicted"/>
<feature type="chain" id="PRO_5042489363" evidence="1">
    <location>
        <begin position="22"/>
        <end position="107"/>
    </location>
</feature>
<protein>
    <submittedName>
        <fullName evidence="2">YdbL family protein</fullName>
    </submittedName>
</protein>
<dbReference type="RefSeq" id="WP_142448244.1">
    <property type="nucleotide sequence ID" value="NZ_CABGIA010000012.1"/>
</dbReference>
<dbReference type="InterPro" id="IPR008309">
    <property type="entry name" value="YdbL"/>
</dbReference>
<dbReference type="AlphaFoldDB" id="A0AAI9GR69"/>
<comment type="caution">
    <text evidence="2">The sequence shown here is derived from an EMBL/GenBank/DDBJ whole genome shotgun (WGS) entry which is preliminary data.</text>
</comment>
<dbReference type="Pfam" id="PF07027">
    <property type="entry name" value="DUF1318"/>
    <property type="match status" value="1"/>
</dbReference>
<gene>
    <name evidence="2" type="ORF">RYF40_004385</name>
</gene>
<name>A0AAI9GR69_KLEOX</name>
<evidence type="ECO:0000313" key="2">
    <source>
        <dbReference type="EMBL" id="EML7083895.1"/>
    </source>
</evidence>
<accession>A0AAI9GR69</accession>
<evidence type="ECO:0000256" key="1">
    <source>
        <dbReference type="SAM" id="SignalP"/>
    </source>
</evidence>
<reference evidence="2" key="1">
    <citation type="submission" date="2024-02" db="EMBL/GenBank/DDBJ databases">
        <authorList>
            <consortium name="Clinical and Environmental Microbiology Branch: Whole genome sequencing antimicrobial resistance pathogens in the healthcare setting"/>
        </authorList>
    </citation>
    <scope>NUCLEOTIDE SEQUENCE</scope>
    <source>
        <strain evidence="2">2023BB-00086</strain>
    </source>
</reference>
<organism evidence="2">
    <name type="scientific">Klebsiella oxytoca</name>
    <dbReference type="NCBI Taxonomy" id="571"/>
    <lineage>
        <taxon>Bacteria</taxon>
        <taxon>Pseudomonadati</taxon>
        <taxon>Pseudomonadota</taxon>
        <taxon>Gammaproteobacteria</taxon>
        <taxon>Enterobacterales</taxon>
        <taxon>Enterobacteriaceae</taxon>
        <taxon>Klebsiella/Raoultella group</taxon>
        <taxon>Klebsiella</taxon>
    </lineage>
</organism>
<feature type="signal peptide" evidence="1">
    <location>
        <begin position="1"/>
        <end position="21"/>
    </location>
</feature>
<dbReference type="PIRSF" id="PIRSF025560">
    <property type="entry name" value="UCP025560"/>
    <property type="match status" value="1"/>
</dbReference>
<dbReference type="EMBL" id="ABNOCX020000010">
    <property type="protein sequence ID" value="EML7083895.1"/>
    <property type="molecule type" value="Genomic_DNA"/>
</dbReference>